<dbReference type="PANTHER" id="PTHR46428">
    <property type="entry name" value="KELCH DOMAIN-CONTAINING PROTEIN 10"/>
    <property type="match status" value="1"/>
</dbReference>
<dbReference type="Proteomes" id="UP001487740">
    <property type="component" value="Unassembled WGS sequence"/>
</dbReference>
<dbReference type="GO" id="GO:0032874">
    <property type="term" value="P:positive regulation of stress-activated MAPK cascade"/>
    <property type="evidence" value="ECO:0007669"/>
    <property type="project" value="TreeGrafter"/>
</dbReference>
<dbReference type="InterPro" id="IPR011043">
    <property type="entry name" value="Gal_Oxase/kelch_b-propeller"/>
</dbReference>
<dbReference type="Pfam" id="PF24681">
    <property type="entry name" value="Kelch_KLHDC2_KLHL20_DRC7"/>
    <property type="match status" value="1"/>
</dbReference>
<dbReference type="SMART" id="SM00612">
    <property type="entry name" value="Kelch"/>
    <property type="match status" value="2"/>
</dbReference>
<gene>
    <name evidence="6" type="ORF">O3P69_006022</name>
</gene>
<keyword evidence="2" id="KW-0677">Repeat</keyword>
<dbReference type="InterPro" id="IPR052125">
    <property type="entry name" value="KLHDC10"/>
</dbReference>
<dbReference type="SUPFAM" id="SSF50965">
    <property type="entry name" value="Galactose oxidase, central domain"/>
    <property type="match status" value="1"/>
</dbReference>
<evidence type="ECO:0000256" key="3">
    <source>
        <dbReference type="ARBA" id="ARBA00038487"/>
    </source>
</evidence>
<dbReference type="InterPro" id="IPR015915">
    <property type="entry name" value="Kelch-typ_b-propeller"/>
</dbReference>
<comment type="similarity">
    <text evidence="3">Belongs to the KLHDC10 family.</text>
</comment>
<keyword evidence="1" id="KW-0880">Kelch repeat</keyword>
<evidence type="ECO:0000313" key="6">
    <source>
        <dbReference type="EMBL" id="KAK8394953.1"/>
    </source>
</evidence>
<dbReference type="AlphaFoldDB" id="A0AAW0U6Q0"/>
<protein>
    <recommendedName>
        <fullName evidence="4">Kelch domain-containing protein 10</fullName>
    </recommendedName>
</protein>
<organism evidence="6 7">
    <name type="scientific">Scylla paramamosain</name>
    <name type="common">Mud crab</name>
    <dbReference type="NCBI Taxonomy" id="85552"/>
    <lineage>
        <taxon>Eukaryota</taxon>
        <taxon>Metazoa</taxon>
        <taxon>Ecdysozoa</taxon>
        <taxon>Arthropoda</taxon>
        <taxon>Crustacea</taxon>
        <taxon>Multicrustacea</taxon>
        <taxon>Malacostraca</taxon>
        <taxon>Eumalacostraca</taxon>
        <taxon>Eucarida</taxon>
        <taxon>Decapoda</taxon>
        <taxon>Pleocyemata</taxon>
        <taxon>Brachyura</taxon>
        <taxon>Eubrachyura</taxon>
        <taxon>Portunoidea</taxon>
        <taxon>Portunidae</taxon>
        <taxon>Portuninae</taxon>
        <taxon>Scylla</taxon>
    </lineage>
</organism>
<evidence type="ECO:0000256" key="2">
    <source>
        <dbReference type="ARBA" id="ARBA00022737"/>
    </source>
</evidence>
<keyword evidence="7" id="KW-1185">Reference proteome</keyword>
<proteinExistence type="inferred from homology"/>
<accession>A0AAW0U6Q0</accession>
<comment type="caution">
    <text evidence="6">The sequence shown here is derived from an EMBL/GenBank/DDBJ whole genome shotgun (WGS) entry which is preliminary data.</text>
</comment>
<name>A0AAW0U6Q0_SCYPA</name>
<dbReference type="InterPro" id="IPR006652">
    <property type="entry name" value="Kelch_1"/>
</dbReference>
<dbReference type="Pfam" id="PF01344">
    <property type="entry name" value="Kelch_1"/>
    <property type="match status" value="1"/>
</dbReference>
<evidence type="ECO:0000313" key="7">
    <source>
        <dbReference type="Proteomes" id="UP001487740"/>
    </source>
</evidence>
<reference evidence="6 7" key="1">
    <citation type="submission" date="2023-03" db="EMBL/GenBank/DDBJ databases">
        <title>High-quality genome of Scylla paramamosain provides insights in environmental adaptation.</title>
        <authorList>
            <person name="Zhang L."/>
        </authorList>
    </citation>
    <scope>NUCLEOTIDE SEQUENCE [LARGE SCALE GENOMIC DNA]</scope>
    <source>
        <strain evidence="6">LZ_2023a</strain>
        <tissue evidence="6">Muscle</tissue>
    </source>
</reference>
<sequence>MASDSWRRGLCLNPTSPSLGRQGTGTVSQGSCASRPKENIHMAFTGRNTEGISHELGCLKVFRSTQPARQPLLLWRWWWTTCRIASVKFEATSNKRADNTSSSASTGHAARAATMDSTYMELVHTWADEGNQPVGRSGHRIHCTDSFLYSVGGYNPNHGPLREVWRLNLSTGQWEQLSCPATTPEASISHSLASHQGDLLLTGGTSYPFGSILTSEVLACDQQTGEWRPLHTSGPAPSPLYGQAVRRAGDYMYVVGGTSGFHFSLQAHALHLPSLTWTRLADNDAPNKNDEPLGRYRAEIGVAPGRVVVVGGASAFTVFPLDQLPVLNVNSGKWEVQWTKPDPVMQVCPSPRRCHAAVQRNNELYVLGGTDGEEVFNDVWRLNLLSLAWTRLSLTLPTPLYFHDAALTKNGCLYVYGGLDSVGSDQRSEAVFRAHLEAPPLLEAAWGAFTGQCPSLLSTDLTFTNNDLVAAGVPRSMVKRLARLPKKTKDH</sequence>
<dbReference type="SUPFAM" id="SSF117281">
    <property type="entry name" value="Kelch motif"/>
    <property type="match status" value="1"/>
</dbReference>
<evidence type="ECO:0000256" key="5">
    <source>
        <dbReference type="SAM" id="MobiDB-lite"/>
    </source>
</evidence>
<dbReference type="Gene3D" id="2.120.10.80">
    <property type="entry name" value="Kelch-type beta propeller"/>
    <property type="match status" value="2"/>
</dbReference>
<dbReference type="EMBL" id="JARAKH010000018">
    <property type="protein sequence ID" value="KAK8394953.1"/>
    <property type="molecule type" value="Genomic_DNA"/>
</dbReference>
<evidence type="ECO:0000256" key="4">
    <source>
        <dbReference type="ARBA" id="ARBA00041041"/>
    </source>
</evidence>
<evidence type="ECO:0000256" key="1">
    <source>
        <dbReference type="ARBA" id="ARBA00022441"/>
    </source>
</evidence>
<dbReference type="PANTHER" id="PTHR46428:SF1">
    <property type="entry name" value="KELCH DOMAIN-CONTAINING PROTEIN 10"/>
    <property type="match status" value="1"/>
</dbReference>
<feature type="compositionally biased region" description="Polar residues" evidence="5">
    <location>
        <begin position="13"/>
        <end position="32"/>
    </location>
</feature>
<feature type="region of interest" description="Disordered" evidence="5">
    <location>
        <begin position="1"/>
        <end position="33"/>
    </location>
</feature>